<dbReference type="PANTHER" id="PTHR22594">
    <property type="entry name" value="ASPARTYL/LYSYL-TRNA SYNTHETASE"/>
    <property type="match status" value="1"/>
</dbReference>
<dbReference type="InterPro" id="IPR004364">
    <property type="entry name" value="Aa-tRNA-synt_II"/>
</dbReference>
<keyword evidence="2 7" id="KW-0436">Ligase</keyword>
<dbReference type="EC" id="6.1.1.22" evidence="7"/>
<dbReference type="Gene3D" id="3.30.930.10">
    <property type="entry name" value="Bira Bifunctional Protein, Domain 2"/>
    <property type="match status" value="1"/>
</dbReference>
<dbReference type="RefSeq" id="WP_106089064.1">
    <property type="nucleotide sequence ID" value="NZ_PVNL01000043.1"/>
</dbReference>
<comment type="subcellular location">
    <subcellularLocation>
        <location evidence="7">Cytoplasm</location>
    </subcellularLocation>
</comment>
<name>A0A2S9YT04_9BACT</name>
<dbReference type="Proteomes" id="UP000238823">
    <property type="component" value="Unassembled WGS sequence"/>
</dbReference>
<protein>
    <recommendedName>
        <fullName evidence="7">Asparagine--tRNA ligase</fullName>
        <ecNumber evidence="7">6.1.1.22</ecNumber>
    </recommendedName>
    <alternativeName>
        <fullName evidence="7">Asparaginyl-tRNA synthetase</fullName>
        <shortName evidence="7">AsnRS</shortName>
    </alternativeName>
</protein>
<dbReference type="NCBIfam" id="TIGR00457">
    <property type="entry name" value="asnS"/>
    <property type="match status" value="1"/>
</dbReference>
<dbReference type="InterPro" id="IPR012340">
    <property type="entry name" value="NA-bd_OB-fold"/>
</dbReference>
<sequence>MQTPRTKIVDALDAAPPVVGVRVKGWARTVRDSKKVVFIALNDGSSFASLQVVAGAELEGFEELRHLTTGSALSVEGELVASPAKGQTVELKATKVEIVGKADPSYPLQKKRHGFEFLREQAHLRVRTNTFGAVFRVRSVLAQAVHQFFADRRFVYVHTPIITSSDAEGAGEMFRVTTLDVGAPPRRPDGSVDSDQDFFAQPTYLTVSGQLNGEAFALGLSDIYTFGPTFRAENSNTSRHAAEFWMIEPEMAWCDLQDDCDLAEVFVKYLLRTALDKCGEDLAFFNQHIDKGLVARLEQVVSAEFVRISYTEAVKLLQESGETFEFPVEWGKNLQAEHERHITEKILGRPTFVTDYATQIKSFYMRRNDDGKTVAAMDLLVPNIGELIGGSQREERLDVLESIFAADPHLNADDYAWYLDTRRFGTAPHAGFGLGFERLVMYVTGMENIRDVIPFPRTPRHCKF</sequence>
<comment type="similarity">
    <text evidence="1 7">Belongs to the class-II aminoacyl-tRNA synthetase family.</text>
</comment>
<evidence type="ECO:0000313" key="9">
    <source>
        <dbReference type="EMBL" id="PRQ08224.1"/>
    </source>
</evidence>
<dbReference type="PRINTS" id="PR01042">
    <property type="entry name" value="TRNASYNTHASP"/>
</dbReference>
<dbReference type="CDD" id="cd04318">
    <property type="entry name" value="EcAsnRS_like_N"/>
    <property type="match status" value="1"/>
</dbReference>
<dbReference type="PROSITE" id="PS50862">
    <property type="entry name" value="AA_TRNA_LIGASE_II"/>
    <property type="match status" value="1"/>
</dbReference>
<evidence type="ECO:0000256" key="5">
    <source>
        <dbReference type="ARBA" id="ARBA00022917"/>
    </source>
</evidence>
<dbReference type="AlphaFoldDB" id="A0A2S9YT04"/>
<gene>
    <name evidence="7 9" type="primary">asnS</name>
    <name evidence="9" type="ORF">ENSA7_20470</name>
</gene>
<dbReference type="CDD" id="cd00776">
    <property type="entry name" value="AsxRS_core"/>
    <property type="match status" value="1"/>
</dbReference>
<dbReference type="InterPro" id="IPR004365">
    <property type="entry name" value="NA-bd_OB_tRNA"/>
</dbReference>
<dbReference type="FunFam" id="3.30.930.10:FF:000016">
    <property type="entry name" value="Asparagine--tRNA ligase"/>
    <property type="match status" value="1"/>
</dbReference>
<evidence type="ECO:0000259" key="8">
    <source>
        <dbReference type="PROSITE" id="PS50862"/>
    </source>
</evidence>
<dbReference type="SUPFAM" id="SSF55681">
    <property type="entry name" value="Class II aaRS and biotin synthetases"/>
    <property type="match status" value="1"/>
</dbReference>
<comment type="subunit">
    <text evidence="7">Homodimer.</text>
</comment>
<dbReference type="EMBL" id="PVNL01000043">
    <property type="protein sequence ID" value="PRQ08224.1"/>
    <property type="molecule type" value="Genomic_DNA"/>
</dbReference>
<evidence type="ECO:0000256" key="2">
    <source>
        <dbReference type="ARBA" id="ARBA00022598"/>
    </source>
</evidence>
<comment type="catalytic activity">
    <reaction evidence="7">
        <text>tRNA(Asn) + L-asparagine + ATP = L-asparaginyl-tRNA(Asn) + AMP + diphosphate + H(+)</text>
        <dbReference type="Rhea" id="RHEA:11180"/>
        <dbReference type="Rhea" id="RHEA-COMP:9659"/>
        <dbReference type="Rhea" id="RHEA-COMP:9674"/>
        <dbReference type="ChEBI" id="CHEBI:15378"/>
        <dbReference type="ChEBI" id="CHEBI:30616"/>
        <dbReference type="ChEBI" id="CHEBI:33019"/>
        <dbReference type="ChEBI" id="CHEBI:58048"/>
        <dbReference type="ChEBI" id="CHEBI:78442"/>
        <dbReference type="ChEBI" id="CHEBI:78515"/>
        <dbReference type="ChEBI" id="CHEBI:456215"/>
        <dbReference type="EC" id="6.1.1.22"/>
    </reaction>
</comment>
<dbReference type="GO" id="GO:0005524">
    <property type="term" value="F:ATP binding"/>
    <property type="evidence" value="ECO:0007669"/>
    <property type="project" value="UniProtKB-UniRule"/>
</dbReference>
<dbReference type="HAMAP" id="MF_00534">
    <property type="entry name" value="Asn_tRNA_synth"/>
    <property type="match status" value="1"/>
</dbReference>
<dbReference type="GO" id="GO:0004816">
    <property type="term" value="F:asparagine-tRNA ligase activity"/>
    <property type="evidence" value="ECO:0007669"/>
    <property type="project" value="UniProtKB-UniRule"/>
</dbReference>
<dbReference type="InterPro" id="IPR004522">
    <property type="entry name" value="Asn-tRNA-ligase"/>
</dbReference>
<accession>A0A2S9YT04</accession>
<dbReference type="PANTHER" id="PTHR22594:SF34">
    <property type="entry name" value="ASPARAGINE--TRNA LIGASE, MITOCHONDRIAL-RELATED"/>
    <property type="match status" value="1"/>
</dbReference>
<dbReference type="SUPFAM" id="SSF50249">
    <property type="entry name" value="Nucleic acid-binding proteins"/>
    <property type="match status" value="1"/>
</dbReference>
<evidence type="ECO:0000256" key="1">
    <source>
        <dbReference type="ARBA" id="ARBA00008226"/>
    </source>
</evidence>
<evidence type="ECO:0000256" key="6">
    <source>
        <dbReference type="ARBA" id="ARBA00023146"/>
    </source>
</evidence>
<dbReference type="Pfam" id="PF00152">
    <property type="entry name" value="tRNA-synt_2"/>
    <property type="match status" value="1"/>
</dbReference>
<dbReference type="Gene3D" id="2.40.50.140">
    <property type="entry name" value="Nucleic acid-binding proteins"/>
    <property type="match status" value="1"/>
</dbReference>
<keyword evidence="6 7" id="KW-0030">Aminoacyl-tRNA synthetase</keyword>
<dbReference type="OrthoDB" id="9802326at2"/>
<organism evidence="9 10">
    <name type="scientific">Enhygromyxa salina</name>
    <dbReference type="NCBI Taxonomy" id="215803"/>
    <lineage>
        <taxon>Bacteria</taxon>
        <taxon>Pseudomonadati</taxon>
        <taxon>Myxococcota</taxon>
        <taxon>Polyangia</taxon>
        <taxon>Nannocystales</taxon>
        <taxon>Nannocystaceae</taxon>
        <taxon>Enhygromyxa</taxon>
    </lineage>
</organism>
<dbReference type="GO" id="GO:0003676">
    <property type="term" value="F:nucleic acid binding"/>
    <property type="evidence" value="ECO:0007669"/>
    <property type="project" value="InterPro"/>
</dbReference>
<keyword evidence="4 7" id="KW-0067">ATP-binding</keyword>
<evidence type="ECO:0000256" key="4">
    <source>
        <dbReference type="ARBA" id="ARBA00022840"/>
    </source>
</evidence>
<dbReference type="InterPro" id="IPR006195">
    <property type="entry name" value="aa-tRNA-synth_II"/>
</dbReference>
<keyword evidence="7" id="KW-0963">Cytoplasm</keyword>
<dbReference type="InterPro" id="IPR045864">
    <property type="entry name" value="aa-tRNA-synth_II/BPL/LPL"/>
</dbReference>
<comment type="caution">
    <text evidence="9">The sequence shown here is derived from an EMBL/GenBank/DDBJ whole genome shotgun (WGS) entry which is preliminary data.</text>
</comment>
<reference evidence="9 10" key="1">
    <citation type="submission" date="2018-03" db="EMBL/GenBank/DDBJ databases">
        <title>Draft Genome Sequences of the Obligatory Marine Myxobacteria Enhygromyxa salina SWB007.</title>
        <authorList>
            <person name="Poehlein A."/>
            <person name="Moghaddam J.A."/>
            <person name="Harms H."/>
            <person name="Alanjari M."/>
            <person name="Koenig G.M."/>
            <person name="Daniel R."/>
            <person name="Schaeberle T.F."/>
        </authorList>
    </citation>
    <scope>NUCLEOTIDE SEQUENCE [LARGE SCALE GENOMIC DNA]</scope>
    <source>
        <strain evidence="9 10">SWB007</strain>
    </source>
</reference>
<keyword evidence="3 7" id="KW-0547">Nucleotide-binding</keyword>
<evidence type="ECO:0000256" key="7">
    <source>
        <dbReference type="HAMAP-Rule" id="MF_00534"/>
    </source>
</evidence>
<evidence type="ECO:0000256" key="3">
    <source>
        <dbReference type="ARBA" id="ARBA00022741"/>
    </source>
</evidence>
<dbReference type="InterPro" id="IPR002312">
    <property type="entry name" value="Asp/Asn-tRNA-synth_IIb"/>
</dbReference>
<evidence type="ECO:0000313" key="10">
    <source>
        <dbReference type="Proteomes" id="UP000238823"/>
    </source>
</evidence>
<keyword evidence="5 7" id="KW-0648">Protein biosynthesis</keyword>
<dbReference type="GO" id="GO:0005737">
    <property type="term" value="C:cytoplasm"/>
    <property type="evidence" value="ECO:0007669"/>
    <property type="project" value="UniProtKB-SubCell"/>
</dbReference>
<dbReference type="Pfam" id="PF01336">
    <property type="entry name" value="tRNA_anti-codon"/>
    <property type="match status" value="1"/>
</dbReference>
<dbReference type="GO" id="GO:0006421">
    <property type="term" value="P:asparaginyl-tRNA aminoacylation"/>
    <property type="evidence" value="ECO:0007669"/>
    <property type="project" value="UniProtKB-UniRule"/>
</dbReference>
<proteinExistence type="inferred from homology"/>
<dbReference type="NCBIfam" id="NF003037">
    <property type="entry name" value="PRK03932.1"/>
    <property type="match status" value="1"/>
</dbReference>
<feature type="domain" description="Aminoacyl-transfer RNA synthetases class-II family profile" evidence="8">
    <location>
        <begin position="135"/>
        <end position="454"/>
    </location>
</feature>